<evidence type="ECO:0000313" key="1">
    <source>
        <dbReference type="EMBL" id="EHK77699.1"/>
    </source>
</evidence>
<evidence type="ECO:0000313" key="2">
    <source>
        <dbReference type="Proteomes" id="UP000004038"/>
    </source>
</evidence>
<accession>H0FZ19</accession>
<sequence>MDSDGGFGGFPLSDCEPKDWFAVFHENTSKWWIRWLARGRFKHVSVFGVVPRSNAWIFYEFSLDRARVYVVPDYDSGPVIGNFVGSGTVVRMARPIGRETEMNLRPGGWCVPAVAHILGIRGSALRPDTLFRQCLAQGGEIVVKPKGDEDEGREAQA</sequence>
<proteinExistence type="predicted"/>
<gene>
    <name evidence="1" type="ORF">SM0020_12265</name>
</gene>
<dbReference type="Proteomes" id="UP000004038">
    <property type="component" value="Unassembled WGS sequence"/>
</dbReference>
<dbReference type="AlphaFoldDB" id="H0FZ19"/>
<dbReference type="EMBL" id="AGVV01000019">
    <property type="protein sequence ID" value="EHK77699.1"/>
    <property type="molecule type" value="Genomic_DNA"/>
</dbReference>
<dbReference type="RefSeq" id="WP_004435126.1">
    <property type="nucleotide sequence ID" value="NZ_AGVV01000019.1"/>
</dbReference>
<organism evidence="1 2">
    <name type="scientific">Sinorhizobium meliloti CCNWSX0020</name>
    <dbReference type="NCBI Taxonomy" id="1107881"/>
    <lineage>
        <taxon>Bacteria</taxon>
        <taxon>Pseudomonadati</taxon>
        <taxon>Pseudomonadota</taxon>
        <taxon>Alphaproteobacteria</taxon>
        <taxon>Hyphomicrobiales</taxon>
        <taxon>Rhizobiaceae</taxon>
        <taxon>Sinorhizobium/Ensifer group</taxon>
        <taxon>Sinorhizobium</taxon>
    </lineage>
</organism>
<name>H0FZ19_RHIML</name>
<reference evidence="1 2" key="1">
    <citation type="journal article" date="2012" name="J. Bacteriol.">
        <title>Draft Genome Sequence of Sinorhizobium meliloti CCNWSX0020, a Nitrogen-Fixing Symbiont with Copper Tolerance Capability Isolated from Lead-Zinc Mine Tailings.</title>
        <authorList>
            <person name="Li Z."/>
            <person name="Ma Z."/>
            <person name="Hao X."/>
            <person name="Wei G."/>
        </authorList>
    </citation>
    <scope>NUCLEOTIDE SEQUENCE [LARGE SCALE GENOMIC DNA]</scope>
    <source>
        <strain evidence="1 2">CCNWSX0020</strain>
    </source>
</reference>
<protein>
    <submittedName>
        <fullName evidence="1">Uncharacterized protein</fullName>
    </submittedName>
</protein>